<dbReference type="SMART" id="SM00401">
    <property type="entry name" value="ZnF_GATA"/>
    <property type="match status" value="1"/>
</dbReference>
<dbReference type="GeneID" id="92178423"/>
<feature type="region of interest" description="Disordered" evidence="2">
    <location>
        <begin position="1169"/>
        <end position="1280"/>
    </location>
</feature>
<feature type="compositionally biased region" description="Polar residues" evidence="2">
    <location>
        <begin position="665"/>
        <end position="685"/>
    </location>
</feature>
<dbReference type="InterPro" id="IPR000679">
    <property type="entry name" value="Znf_GATA"/>
</dbReference>
<feature type="region of interest" description="Disordered" evidence="2">
    <location>
        <begin position="44"/>
        <end position="96"/>
    </location>
</feature>
<keyword evidence="5" id="KW-1185">Reference proteome</keyword>
<dbReference type="GO" id="GO:0043565">
    <property type="term" value="F:sequence-specific DNA binding"/>
    <property type="evidence" value="ECO:0007669"/>
    <property type="project" value="InterPro"/>
</dbReference>
<feature type="compositionally biased region" description="Polar residues" evidence="2">
    <location>
        <begin position="545"/>
        <end position="567"/>
    </location>
</feature>
<feature type="compositionally biased region" description="Basic residues" evidence="2">
    <location>
        <begin position="697"/>
        <end position="707"/>
    </location>
</feature>
<evidence type="ECO:0000256" key="1">
    <source>
        <dbReference type="PROSITE-ProRule" id="PRU00094"/>
    </source>
</evidence>
<dbReference type="GO" id="GO:0008270">
    <property type="term" value="F:zinc ion binding"/>
    <property type="evidence" value="ECO:0007669"/>
    <property type="project" value="UniProtKB-KW"/>
</dbReference>
<dbReference type="GO" id="GO:0006355">
    <property type="term" value="P:regulation of DNA-templated transcription"/>
    <property type="evidence" value="ECO:0007669"/>
    <property type="project" value="InterPro"/>
</dbReference>
<feature type="compositionally biased region" description="Pro residues" evidence="2">
    <location>
        <begin position="587"/>
        <end position="598"/>
    </location>
</feature>
<feature type="region of interest" description="Disordered" evidence="2">
    <location>
        <begin position="1091"/>
        <end position="1111"/>
    </location>
</feature>
<feature type="region of interest" description="Disordered" evidence="2">
    <location>
        <begin position="808"/>
        <end position="867"/>
    </location>
</feature>
<dbReference type="CDD" id="cd00202">
    <property type="entry name" value="ZnF_GATA"/>
    <property type="match status" value="1"/>
</dbReference>
<reference evidence="4 5" key="1">
    <citation type="journal article" date="2024" name="bioRxiv">
        <title>Comparative genomics of Cryptococcus and Kwoniella reveals pathogenesis evolution and contrasting karyotype dynamics via intercentromeric recombination or chromosome fusion.</title>
        <authorList>
            <person name="Coelho M.A."/>
            <person name="David-Palma M."/>
            <person name="Shea T."/>
            <person name="Bowers K."/>
            <person name="McGinley-Smith S."/>
            <person name="Mohammad A.W."/>
            <person name="Gnirke A."/>
            <person name="Yurkov A.M."/>
            <person name="Nowrousian M."/>
            <person name="Sun S."/>
            <person name="Cuomo C.A."/>
            <person name="Heitman J."/>
        </authorList>
    </citation>
    <scope>NUCLEOTIDE SEQUENCE [LARGE SCALE GENOMIC DNA]</scope>
    <source>
        <strain evidence="4 5">CBS 13917</strain>
    </source>
</reference>
<sequence length="1320" mass="139871">MASLRALLRTAGFQPIPLPSSSRPQFVNEEGFEYDPEELVEAVSEAGDDIEDGGEEVEEVDEVVEVDEDVVMDQEGEEGGEGAEAEGDEQEEAEQAPLLSVAESLVLPYSLTQTRHHHLTSLLPHIFTHPPIPSHSKPRARPPPKGTFLFPTPPPLAHPLPSKEYHGPVKPVDGSADPSSSTPKEGDPLTSTPPPPGASTGKTQRQPRPRKISDEIEPPAHEIECICRCTLSVGPISFPGTEVWIGRFVEPRETRPKKERARPGERKEKRKSLAEETANRRARRARPRPSAPDSTTPRPPNGTPGSIAGPSRRLPPGAPRPNISDRPMSQSDVRPAQPSSHNSNTTVRPTASPQLIQLVNHAASRAPWLSALIYKAAGSTANQEELERLGKAVARLSRGEPIADLAPAGSVPALPASPSTQAVAGPGPSSQAGSSAPLTRTTIAPSSSQIAAPPNGQAVSKADGEDSDGEVDMSGPRQVGGGPLPTEASLHPTTRIESPAKLSGPQPELDDQTAPDPVTRPSGPLMQTPSLPSQSMPPPARPGENQVNFTSNGSNTAQTPTFNSTINPAFRPSPASAVPPLARMSTPTPPPPPKPNYQLPPPFLLVAFKEQPTEKYLIPLGSRSYISRIGGDYVTGSAPPPTPEPISMPAVKMKAEILPPPSVPTSPANAVSSVTATAPDSSIPTVNGAASVAGKATKGRTRASLGRHAKDLPLPAPPTPTEAPTAAAQAVKPIAESQPVVEPKPRERPSSGLVPLSGMRPVPGTVLISTIVSNGKWKKIDWESVGRRLPFDNPEFWMKPQDQELKTAEVKEEPTEVVHNLAPSTPTPATSVGPKRDLRHPRPKTSVIDAAQDSSTKPKPRPSGPRLLNLATEDLVPEEGSVRPLTIRLSGIEDGVWKKMKNLMYEVEKVEMETMMKNEPELLEGLEGQLQVVDTVSGAFETPSQREEQSISPNITVSPSVASPSTPTALHVKVLETLRPAYLAKKKSLFSSLLTRVTARSFLTTRLPPPPPPELVEATTDKWAPRPYPISTKPLYTVEADEEGEEGGAVHEIQLSPEPKGKKKKAGEEGEVMFEMPVSLEALDERVEEGAKKGLGRKGARGTGAAPVKRKTKRGVEKGICEGCARENIKVWRRGPTGKGTLCNACGDLYTTGKLGELKAPGAMKPFLGEDEEEEEGEEKVGAADTVEGEGEGEGKGKDEVGEVQKKEGVTDIVSGTGDQTKAVGEGQIAENVDNETTAVGSTTDGTIDEQTSIEVDGGPVGDDGKIGKASNGEPAPVQALPDGIEHEAAVEGEVGVSIAEDEAVNVDEKGVEDQMDLDP</sequence>
<feature type="compositionally biased region" description="Low complexity" evidence="2">
    <location>
        <begin position="722"/>
        <end position="735"/>
    </location>
</feature>
<feature type="compositionally biased region" description="Polar residues" evidence="2">
    <location>
        <begin position="327"/>
        <end position="353"/>
    </location>
</feature>
<feature type="region of interest" description="Disordered" evidence="2">
    <location>
        <begin position="404"/>
        <end position="598"/>
    </location>
</feature>
<dbReference type="KEGG" id="kne:92178423"/>
<protein>
    <recommendedName>
        <fullName evidence="3">GATA-type domain-containing protein</fullName>
    </recommendedName>
</protein>
<evidence type="ECO:0000313" key="4">
    <source>
        <dbReference type="EMBL" id="KAK8866013.1"/>
    </source>
</evidence>
<feature type="compositionally biased region" description="Acidic residues" evidence="2">
    <location>
        <begin position="44"/>
        <end position="94"/>
    </location>
</feature>
<dbReference type="InterPro" id="IPR013088">
    <property type="entry name" value="Znf_NHR/GATA"/>
</dbReference>
<dbReference type="PROSITE" id="PS50114">
    <property type="entry name" value="GATA_ZN_FINGER_2"/>
    <property type="match status" value="1"/>
</dbReference>
<feature type="region of interest" description="Disordered" evidence="2">
    <location>
        <begin position="657"/>
        <end position="760"/>
    </location>
</feature>
<dbReference type="SUPFAM" id="SSF57716">
    <property type="entry name" value="Glucocorticoid receptor-like (DNA-binding domain)"/>
    <property type="match status" value="1"/>
</dbReference>
<feature type="compositionally biased region" description="Basic and acidic residues" evidence="2">
    <location>
        <begin position="249"/>
        <end position="279"/>
    </location>
</feature>
<keyword evidence="1" id="KW-0863">Zinc-finger</keyword>
<comment type="caution">
    <text evidence="4">The sequence shown here is derived from an EMBL/GenBank/DDBJ whole genome shotgun (WGS) entry which is preliminary data.</text>
</comment>
<feature type="region of interest" description="Disordered" evidence="2">
    <location>
        <begin position="942"/>
        <end position="963"/>
    </location>
</feature>
<organism evidence="4 5">
    <name type="scientific">Kwoniella newhampshirensis</name>
    <dbReference type="NCBI Taxonomy" id="1651941"/>
    <lineage>
        <taxon>Eukaryota</taxon>
        <taxon>Fungi</taxon>
        <taxon>Dikarya</taxon>
        <taxon>Basidiomycota</taxon>
        <taxon>Agaricomycotina</taxon>
        <taxon>Tremellomycetes</taxon>
        <taxon>Tremellales</taxon>
        <taxon>Cryptococcaceae</taxon>
        <taxon>Kwoniella</taxon>
    </lineage>
</organism>
<evidence type="ECO:0000259" key="3">
    <source>
        <dbReference type="PROSITE" id="PS50114"/>
    </source>
</evidence>
<feature type="compositionally biased region" description="Polar residues" evidence="2">
    <location>
        <begin position="1235"/>
        <end position="1254"/>
    </location>
</feature>
<feature type="region of interest" description="Disordered" evidence="2">
    <location>
        <begin position="1"/>
        <end position="26"/>
    </location>
</feature>
<evidence type="ECO:0000313" key="5">
    <source>
        <dbReference type="Proteomes" id="UP001388673"/>
    </source>
</evidence>
<keyword evidence="1" id="KW-0479">Metal-binding</keyword>
<feature type="domain" description="GATA-type" evidence="3">
    <location>
        <begin position="1121"/>
        <end position="1147"/>
    </location>
</feature>
<feature type="compositionally biased region" description="Polar residues" evidence="2">
    <location>
        <begin position="525"/>
        <end position="534"/>
    </location>
</feature>
<dbReference type="EMBL" id="JBCAWK010000002">
    <property type="protein sequence ID" value="KAK8866013.1"/>
    <property type="molecule type" value="Genomic_DNA"/>
</dbReference>
<accession>A0AAW0Z575</accession>
<dbReference type="Gene3D" id="3.30.50.10">
    <property type="entry name" value="Erythroid Transcription Factor GATA-1, subunit A"/>
    <property type="match status" value="1"/>
</dbReference>
<gene>
    <name evidence="4" type="ORF">IAR55_001164</name>
</gene>
<feature type="region of interest" description="Disordered" evidence="2">
    <location>
        <begin position="1297"/>
        <end position="1320"/>
    </location>
</feature>
<dbReference type="Proteomes" id="UP001388673">
    <property type="component" value="Unassembled WGS sequence"/>
</dbReference>
<proteinExistence type="predicted"/>
<feature type="compositionally biased region" description="Polar residues" evidence="2">
    <location>
        <begin position="438"/>
        <end position="450"/>
    </location>
</feature>
<dbReference type="RefSeq" id="XP_066805492.1">
    <property type="nucleotide sequence ID" value="XM_066944291.1"/>
</dbReference>
<evidence type="ECO:0000256" key="2">
    <source>
        <dbReference type="SAM" id="MobiDB-lite"/>
    </source>
</evidence>
<feature type="region of interest" description="Disordered" evidence="2">
    <location>
        <begin position="247"/>
        <end position="353"/>
    </location>
</feature>
<feature type="compositionally biased region" description="Acidic residues" evidence="2">
    <location>
        <begin position="1169"/>
        <end position="1178"/>
    </location>
</feature>
<feature type="compositionally biased region" description="Basic and acidic residues" evidence="2">
    <location>
        <begin position="1193"/>
        <end position="1210"/>
    </location>
</feature>
<feature type="region of interest" description="Disordered" evidence="2">
    <location>
        <begin position="130"/>
        <end position="217"/>
    </location>
</feature>
<name>A0AAW0Z575_9TREE</name>
<keyword evidence="1" id="KW-0862">Zinc</keyword>
<feature type="compositionally biased region" description="Pro residues" evidence="2">
    <location>
        <begin position="143"/>
        <end position="158"/>
    </location>
</feature>
<feature type="compositionally biased region" description="Low complexity" evidence="2">
    <location>
        <begin position="424"/>
        <end position="437"/>
    </location>
</feature>